<gene>
    <name evidence="1" type="ORF">FRX31_009782</name>
</gene>
<dbReference type="EMBL" id="JABWDY010010507">
    <property type="protein sequence ID" value="KAF5200631.1"/>
    <property type="molecule type" value="Genomic_DNA"/>
</dbReference>
<reference evidence="1 2" key="1">
    <citation type="submission" date="2020-06" db="EMBL/GenBank/DDBJ databases">
        <title>Transcriptomic and genomic resources for Thalictrum thalictroides and T. hernandezii: Facilitating candidate gene discovery in an emerging model plant lineage.</title>
        <authorList>
            <person name="Arias T."/>
            <person name="Riano-Pachon D.M."/>
            <person name="Di Stilio V.S."/>
        </authorList>
    </citation>
    <scope>NUCLEOTIDE SEQUENCE [LARGE SCALE GENOMIC DNA]</scope>
    <source>
        <strain evidence="2">cv. WT478/WT964</strain>
        <tissue evidence="1">Leaves</tissue>
    </source>
</reference>
<organism evidence="1 2">
    <name type="scientific">Thalictrum thalictroides</name>
    <name type="common">Rue-anemone</name>
    <name type="synonym">Anemone thalictroides</name>
    <dbReference type="NCBI Taxonomy" id="46969"/>
    <lineage>
        <taxon>Eukaryota</taxon>
        <taxon>Viridiplantae</taxon>
        <taxon>Streptophyta</taxon>
        <taxon>Embryophyta</taxon>
        <taxon>Tracheophyta</taxon>
        <taxon>Spermatophyta</taxon>
        <taxon>Magnoliopsida</taxon>
        <taxon>Ranunculales</taxon>
        <taxon>Ranunculaceae</taxon>
        <taxon>Thalictroideae</taxon>
        <taxon>Thalictrum</taxon>
    </lineage>
</organism>
<name>A0A7J6WT96_THATH</name>
<feature type="non-terminal residue" evidence="1">
    <location>
        <position position="1"/>
    </location>
</feature>
<comment type="caution">
    <text evidence="1">The sequence shown here is derived from an EMBL/GenBank/DDBJ whole genome shotgun (WGS) entry which is preliminary data.</text>
</comment>
<sequence>LWWRYLVSKRDSPVKETCVVYERALRALPNSYKVSFTEENVLLQHVHFMTNICAVVGGKARVTLPCILHWLLS</sequence>
<evidence type="ECO:0000313" key="2">
    <source>
        <dbReference type="Proteomes" id="UP000554482"/>
    </source>
</evidence>
<dbReference type="Proteomes" id="UP000554482">
    <property type="component" value="Unassembled WGS sequence"/>
</dbReference>
<accession>A0A7J6WT96</accession>
<proteinExistence type="predicted"/>
<dbReference type="OrthoDB" id="10067343at2759"/>
<protein>
    <submittedName>
        <fullName evidence="1">Uncharacterized protein</fullName>
    </submittedName>
</protein>
<dbReference type="AlphaFoldDB" id="A0A7J6WT96"/>
<keyword evidence="2" id="KW-1185">Reference proteome</keyword>
<evidence type="ECO:0000313" key="1">
    <source>
        <dbReference type="EMBL" id="KAF5200631.1"/>
    </source>
</evidence>